<evidence type="ECO:0000313" key="2">
    <source>
        <dbReference type="EMBL" id="RCW40476.1"/>
    </source>
</evidence>
<keyword evidence="1" id="KW-0472">Membrane</keyword>
<dbReference type="AlphaFoldDB" id="A0A368VJR8"/>
<keyword evidence="1" id="KW-0812">Transmembrane</keyword>
<keyword evidence="1" id="KW-1133">Transmembrane helix</keyword>
<gene>
    <name evidence="2" type="ORF">DFQ14_111125</name>
</gene>
<dbReference type="Proteomes" id="UP000253495">
    <property type="component" value="Unassembled WGS sequence"/>
</dbReference>
<dbReference type="OrthoDB" id="3637191at2"/>
<keyword evidence="3" id="KW-1185">Reference proteome</keyword>
<evidence type="ECO:0000313" key="3">
    <source>
        <dbReference type="Proteomes" id="UP000253495"/>
    </source>
</evidence>
<proteinExistence type="predicted"/>
<comment type="caution">
    <text evidence="2">The sequence shown here is derived from an EMBL/GenBank/DDBJ whole genome shotgun (WGS) entry which is preliminary data.</text>
</comment>
<feature type="transmembrane region" description="Helical" evidence="1">
    <location>
        <begin position="6"/>
        <end position="25"/>
    </location>
</feature>
<organism evidence="2 3">
    <name type="scientific">Halopolyspora algeriensis</name>
    <dbReference type="NCBI Taxonomy" id="1500506"/>
    <lineage>
        <taxon>Bacteria</taxon>
        <taxon>Bacillati</taxon>
        <taxon>Actinomycetota</taxon>
        <taxon>Actinomycetes</taxon>
        <taxon>Actinomycetes incertae sedis</taxon>
        <taxon>Halopolyspora</taxon>
    </lineage>
</organism>
<sequence>MSYVLSIGLPVLGLVLLIGALSVPYRALRRFRTVRAQALEDVGERSGLLKARMAGLRVALDERRHRPIH</sequence>
<protein>
    <submittedName>
        <fullName evidence="2">Uncharacterized protein</fullName>
    </submittedName>
</protein>
<accession>A0A368VJR8</accession>
<dbReference type="RefSeq" id="WP_114454170.1">
    <property type="nucleotide sequence ID" value="NZ_QPJC01000011.1"/>
</dbReference>
<dbReference type="NCBIfam" id="NF037944">
    <property type="entry name" value="holin_2"/>
    <property type="match status" value="1"/>
</dbReference>
<name>A0A368VJR8_9ACTN</name>
<evidence type="ECO:0000256" key="1">
    <source>
        <dbReference type="SAM" id="Phobius"/>
    </source>
</evidence>
<reference evidence="2 3" key="1">
    <citation type="submission" date="2018-07" db="EMBL/GenBank/DDBJ databases">
        <title>Genomic Encyclopedia of Type Strains, Phase III (KMG-III): the genomes of soil and plant-associated and newly described type strains.</title>
        <authorList>
            <person name="Whitman W."/>
        </authorList>
    </citation>
    <scope>NUCLEOTIDE SEQUENCE [LARGE SCALE GENOMIC DNA]</scope>
    <source>
        <strain evidence="2 3">CECT 8575</strain>
    </source>
</reference>
<dbReference type="EMBL" id="QPJC01000011">
    <property type="protein sequence ID" value="RCW40476.1"/>
    <property type="molecule type" value="Genomic_DNA"/>
</dbReference>